<feature type="compositionally biased region" description="Low complexity" evidence="1">
    <location>
        <begin position="39"/>
        <end position="48"/>
    </location>
</feature>
<evidence type="ECO:0008006" key="4">
    <source>
        <dbReference type="Google" id="ProtNLM"/>
    </source>
</evidence>
<feature type="compositionally biased region" description="Polar residues" evidence="1">
    <location>
        <begin position="1253"/>
        <end position="1264"/>
    </location>
</feature>
<dbReference type="InterPro" id="IPR016024">
    <property type="entry name" value="ARM-type_fold"/>
</dbReference>
<feature type="compositionally biased region" description="Low complexity" evidence="1">
    <location>
        <begin position="1377"/>
        <end position="1386"/>
    </location>
</feature>
<evidence type="ECO:0000313" key="2">
    <source>
        <dbReference type="EMBL" id="KAH9841482.1"/>
    </source>
</evidence>
<reference evidence="2 3" key="1">
    <citation type="journal article" date="2021" name="Environ. Microbiol.">
        <title>Gene family expansions and transcriptome signatures uncover fungal adaptations to wood decay.</title>
        <authorList>
            <person name="Hage H."/>
            <person name="Miyauchi S."/>
            <person name="Viragh M."/>
            <person name="Drula E."/>
            <person name="Min B."/>
            <person name="Chaduli D."/>
            <person name="Navarro D."/>
            <person name="Favel A."/>
            <person name="Norest M."/>
            <person name="Lesage-Meessen L."/>
            <person name="Balint B."/>
            <person name="Merenyi Z."/>
            <person name="de Eugenio L."/>
            <person name="Morin E."/>
            <person name="Martinez A.T."/>
            <person name="Baldrian P."/>
            <person name="Stursova M."/>
            <person name="Martinez M.J."/>
            <person name="Novotny C."/>
            <person name="Magnuson J.K."/>
            <person name="Spatafora J.W."/>
            <person name="Maurice S."/>
            <person name="Pangilinan J."/>
            <person name="Andreopoulos W."/>
            <person name="LaButti K."/>
            <person name="Hundley H."/>
            <person name="Na H."/>
            <person name="Kuo A."/>
            <person name="Barry K."/>
            <person name="Lipzen A."/>
            <person name="Henrissat B."/>
            <person name="Riley R."/>
            <person name="Ahrendt S."/>
            <person name="Nagy L.G."/>
            <person name="Grigoriev I.V."/>
            <person name="Martin F."/>
            <person name="Rosso M.N."/>
        </authorList>
    </citation>
    <scope>NUCLEOTIDE SEQUENCE [LARGE SCALE GENOMIC DNA]</scope>
    <source>
        <strain evidence="2 3">CIRM-BRFM 1785</strain>
    </source>
</reference>
<feature type="compositionally biased region" description="Acidic residues" evidence="1">
    <location>
        <begin position="1150"/>
        <end position="1161"/>
    </location>
</feature>
<organism evidence="2 3">
    <name type="scientific">Rhodofomes roseus</name>
    <dbReference type="NCBI Taxonomy" id="34475"/>
    <lineage>
        <taxon>Eukaryota</taxon>
        <taxon>Fungi</taxon>
        <taxon>Dikarya</taxon>
        <taxon>Basidiomycota</taxon>
        <taxon>Agaricomycotina</taxon>
        <taxon>Agaricomycetes</taxon>
        <taxon>Polyporales</taxon>
        <taxon>Rhodofomes</taxon>
    </lineage>
</organism>
<evidence type="ECO:0000313" key="3">
    <source>
        <dbReference type="Proteomes" id="UP000814176"/>
    </source>
</evidence>
<dbReference type="Proteomes" id="UP000814176">
    <property type="component" value="Unassembled WGS sequence"/>
</dbReference>
<feature type="region of interest" description="Disordered" evidence="1">
    <location>
        <begin position="1295"/>
        <end position="1387"/>
    </location>
</feature>
<feature type="compositionally biased region" description="Low complexity" evidence="1">
    <location>
        <begin position="1326"/>
        <end position="1339"/>
    </location>
</feature>
<evidence type="ECO:0000256" key="1">
    <source>
        <dbReference type="SAM" id="MobiDB-lite"/>
    </source>
</evidence>
<proteinExistence type="predicted"/>
<dbReference type="EMBL" id="JADCUA010000003">
    <property type="protein sequence ID" value="KAH9841482.1"/>
    <property type="molecule type" value="Genomic_DNA"/>
</dbReference>
<dbReference type="RefSeq" id="XP_047782781.1">
    <property type="nucleotide sequence ID" value="XM_047926172.1"/>
</dbReference>
<feature type="compositionally biased region" description="Pro residues" evidence="1">
    <location>
        <begin position="1177"/>
        <end position="1187"/>
    </location>
</feature>
<dbReference type="GeneID" id="72006904"/>
<feature type="compositionally biased region" description="Low complexity" evidence="1">
    <location>
        <begin position="1632"/>
        <end position="1647"/>
    </location>
</feature>
<protein>
    <recommendedName>
        <fullName evidence="4">Telomere-associated protein Rif1 N-terminal domain-containing protein</fullName>
    </recommendedName>
</protein>
<comment type="caution">
    <text evidence="2">The sequence shown here is derived from an EMBL/GenBank/DDBJ whole genome shotgun (WGS) entry which is preliminary data.</text>
</comment>
<feature type="compositionally biased region" description="Basic and acidic residues" evidence="1">
    <location>
        <begin position="1595"/>
        <end position="1607"/>
    </location>
</feature>
<dbReference type="SUPFAM" id="SSF48371">
    <property type="entry name" value="ARM repeat"/>
    <property type="match status" value="1"/>
</dbReference>
<feature type="region of interest" description="Disordered" evidence="1">
    <location>
        <begin position="1177"/>
        <end position="1283"/>
    </location>
</feature>
<accession>A0ABQ8KT58</accession>
<feature type="compositionally biased region" description="Low complexity" evidence="1">
    <location>
        <begin position="19"/>
        <end position="28"/>
    </location>
</feature>
<name>A0ABQ8KT58_9APHY</name>
<feature type="region of interest" description="Disordered" evidence="1">
    <location>
        <begin position="1"/>
        <end position="57"/>
    </location>
</feature>
<feature type="compositionally biased region" description="Low complexity" evidence="1">
    <location>
        <begin position="1494"/>
        <end position="1508"/>
    </location>
</feature>
<gene>
    <name evidence="2" type="ORF">C8Q71DRAFT_820365</name>
</gene>
<feature type="region of interest" description="Disordered" evidence="1">
    <location>
        <begin position="391"/>
        <end position="414"/>
    </location>
</feature>
<feature type="compositionally biased region" description="Low complexity" evidence="1">
    <location>
        <begin position="1439"/>
        <end position="1453"/>
    </location>
</feature>
<feature type="region of interest" description="Disordered" evidence="1">
    <location>
        <begin position="1123"/>
        <end position="1162"/>
    </location>
</feature>
<feature type="region of interest" description="Disordered" evidence="1">
    <location>
        <begin position="1489"/>
        <end position="1670"/>
    </location>
</feature>
<feature type="region of interest" description="Disordered" evidence="1">
    <location>
        <begin position="1420"/>
        <end position="1459"/>
    </location>
</feature>
<keyword evidence="3" id="KW-1185">Reference proteome</keyword>
<sequence length="1688" mass="184042">MSLPTPPSTSHREKETWISRLSPSSRVSWSEEHQYHTLPASPSSTPPSINVKSSASQLAPGKSILKKTEDVLPLMDEEEQKECTPEPADPLTDLRYLENPVSLILDSNASLRDLAEAYSVLSSRCKSALTTDSVVDSTWPLFQPLRKRRDAFLDAVIRDLGRVHIDPLEIPSTEGEPCPAQGREVVVALPSPKESPRKKRGMSGEQAKFARDVCTVCHAVIRFLNVAFTFPALYQLYSVKQLRFLLTHVLAIPMAPELPTPNARKTCALAVWLIQTMELPSEVIEPAAPRIAYAIRRGIEGELGREGKKGAVNDGLKAIYELSTAFPEIFVPAFTDILPSLLSNLLAPTLVLRAQACHALGGFAYAVANISASPVHARIANIVANYLRPVDSPPPPPDANGNAAPPMTPGSPKRDSAIVRTLRTLLAATEPRHVAQGPVWAWMVLGYFIVLLGPMVYEDDAICRTITALFSLGLRHGKSSVRNLGFMTWRCMVWAYFYAPSIKVTTDGDEDMEDADESERTSTVASPGERIKSAWKVMVSILDVGVGSAVIASLLSQPSSELSLRRVLGVLRAMSRKGGHTTKEALDTAMELLGVPDSADEAIEPPTLLPHGLFCAEPGLLTADWSSLPSAARPLLEECLRTHSVRKLTEDEVGTNWVFNVLLVVFKNGLSALKLSWGVNCPSELIALWGALIRSKSDGLADENDRDELTSWADVMTGLLIDLVDDPKLDVVKNAHGDHDSGFVPTSPVKGVRKHLMPTLERMNLGLKLYLARELWHVHMSIFSGEALEKSSEKLLGYLLYNEEYLVEELDEADGVRLQWASLCAETLFACDAALLEKFWSGRHPKGPQFGWASEVRRLVWSAFVEKWRENSEVAWEMGVILLSAPFMDFAAFDMWNYDAEVWNAILRETMDRALDYGIDSVTVVDQVASTVSSHHSPTMSASATRIADLLLSNLDITDARDVPKDVLDLVNDTLITTYPPEPRNKVVSLWLIRTLTRVIDACPIELSMNMFELLQEGLAHWISDDYQVFTAEEYAMDILPVYQTVLLGIQSLPRIVDVIEALAPIVEAGFCGRPNKPEAITQAFADFWEASYARVKEPSDGWPERLQACLHALHGDKPPLSVGAFDMDDLPPSSDFPDSNDDLFAPDTNDAESEEEEDEVSASILLASPGFGPPIPALIPLPPSPVAGPSRFTTPPSTPKLSPVRLFATPTRPHRAAGRTEEPSSPSSPLAFPDSPQRAVPEPPRTPMTPKRASQTTPKRTPLSSARRRSAREKENVEPLPVIATVAERIAMSASAAASGPSVLGKRPSGDDEDDVQPPKRAKLDLPAAPLLDPGLLLKKSEDEPLRTSVFFQDVPSTPKRPKTPHSSARSPVFDSDSGISLSSSPEIPVYSARKSTGVTAKPSSVAFAGLPSTSRRIATLPKTPFPARAAESDEDPFSSSQASSSVIPASEPRTRKRKGVFMEAVEVPTYKEVLRREEAQRRRISLYASLPRRAASSVARQSATSSKPAESGTRRTHSAVKATEANVAESERDELPETPTKKRKSRGAVINGNAEAGTAGSSSSMSSSLRALRKAPVLGSDDSILHATPSKLLPKEHSSSDDDPRLGQVNPVGLSSPALRRVKAQAVDLSDPPSSDDSVMSNSPSRDLVKRRIARLPGSVDRRKTLDPSPLKTRMVAVIDLTRDDD</sequence>